<dbReference type="InterPro" id="IPR003673">
    <property type="entry name" value="CoA-Trfase_fam_III"/>
</dbReference>
<sequence length="497" mass="54717">MTAKLPAQTLWLENGLPITFLENLHLSEDPDPAVDSSFRLGTVAQTCIGLSGLSAAYFHQLRAGKNQSVTVDARHAILEFKSEAYYTVNNKYTRVSLFDELAGVYKTRDNGYVRIHTNFPHHKHGILKILGCDATRSLVQESLLKWDSQVFEDAAAADKMCATAYRTFEKWDQHPQAKALIGTPPVEVIKVGDAPKRPLKELAERPLEGIRVLDLTRVLAGPVCGRTLSAHGADVLFVTSPKLPALPFLDKDTSRGKRATQLDLTNESDQEKLRRLVKDCDVFLQAYRPGGLRDKGFGIEEMCAERPGVVYASLTAYGWEGPWSERRGFDSLVQNASGFGSAEARAFGEYKSDDSLCDIPKALPCQCIDHAAGQLLVFGINAALCKTVTEGGSWEVRVSLAAVAQWIRSMGQLDPNFAFGQGPPMPHRNIPLAEEIAAISEKVQIAKPSRPDRSILEAELGQMSVIRHAAYLSLTPVCYGSVPYDLDADEPHWIQNQ</sequence>
<dbReference type="Gene3D" id="3.40.50.10540">
    <property type="entry name" value="Crotonobetainyl-coa:carnitine coa-transferase, domain 1"/>
    <property type="match status" value="1"/>
</dbReference>
<proteinExistence type="inferred from homology"/>
<dbReference type="Proteomes" id="UP000053477">
    <property type="component" value="Unassembled WGS sequence"/>
</dbReference>
<dbReference type="PANTHER" id="PTHR48228">
    <property type="entry name" value="SUCCINYL-COA--D-CITRAMALATE COA-TRANSFERASE"/>
    <property type="match status" value="1"/>
</dbReference>
<dbReference type="InParanoid" id="A0A0H2R1N8"/>
<evidence type="ECO:0000256" key="1">
    <source>
        <dbReference type="ARBA" id="ARBA00008383"/>
    </source>
</evidence>
<dbReference type="InterPro" id="IPR050509">
    <property type="entry name" value="CoA-transferase_III"/>
</dbReference>
<protein>
    <submittedName>
        <fullName evidence="2">CoA-transferase family III</fullName>
    </submittedName>
</protein>
<evidence type="ECO:0000313" key="2">
    <source>
        <dbReference type="EMBL" id="KLO05689.1"/>
    </source>
</evidence>
<dbReference type="GO" id="GO:0016740">
    <property type="term" value="F:transferase activity"/>
    <property type="evidence" value="ECO:0007669"/>
    <property type="project" value="UniProtKB-KW"/>
</dbReference>
<gene>
    <name evidence="2" type="ORF">SCHPADRAFT_917722</name>
</gene>
<organism evidence="2 3">
    <name type="scientific">Schizopora paradoxa</name>
    <dbReference type="NCBI Taxonomy" id="27342"/>
    <lineage>
        <taxon>Eukaryota</taxon>
        <taxon>Fungi</taxon>
        <taxon>Dikarya</taxon>
        <taxon>Basidiomycota</taxon>
        <taxon>Agaricomycotina</taxon>
        <taxon>Agaricomycetes</taxon>
        <taxon>Hymenochaetales</taxon>
        <taxon>Schizoporaceae</taxon>
        <taxon>Schizopora</taxon>
    </lineage>
</organism>
<dbReference type="STRING" id="27342.A0A0H2R1N8"/>
<dbReference type="OrthoDB" id="2308815at2759"/>
<name>A0A0H2R1N8_9AGAM</name>
<dbReference type="SUPFAM" id="SSF89796">
    <property type="entry name" value="CoA-transferase family III (CaiB/BaiF)"/>
    <property type="match status" value="2"/>
</dbReference>
<dbReference type="EMBL" id="KQ086277">
    <property type="protein sequence ID" value="KLO05689.1"/>
    <property type="molecule type" value="Genomic_DNA"/>
</dbReference>
<dbReference type="Pfam" id="PF02515">
    <property type="entry name" value="CoA_transf_3"/>
    <property type="match status" value="1"/>
</dbReference>
<dbReference type="PANTHER" id="PTHR48228:SF4">
    <property type="entry name" value="BLR3030 PROTEIN"/>
    <property type="match status" value="1"/>
</dbReference>
<dbReference type="AlphaFoldDB" id="A0A0H2R1N8"/>
<dbReference type="InterPro" id="IPR023606">
    <property type="entry name" value="CoA-Trfase_III_dom_1_sf"/>
</dbReference>
<evidence type="ECO:0000313" key="3">
    <source>
        <dbReference type="Proteomes" id="UP000053477"/>
    </source>
</evidence>
<keyword evidence="3" id="KW-1185">Reference proteome</keyword>
<comment type="similarity">
    <text evidence="1">Belongs to the CoA-transferase III family.</text>
</comment>
<keyword evidence="2" id="KW-0808">Transferase</keyword>
<accession>A0A0H2R1N8</accession>
<reference evidence="2 3" key="1">
    <citation type="submission" date="2015-04" db="EMBL/GenBank/DDBJ databases">
        <title>Complete genome sequence of Schizopora paradoxa KUC8140, a cosmopolitan wood degrader in East Asia.</title>
        <authorList>
            <consortium name="DOE Joint Genome Institute"/>
            <person name="Min B."/>
            <person name="Park H."/>
            <person name="Jang Y."/>
            <person name="Kim J.-J."/>
            <person name="Kim K.H."/>
            <person name="Pangilinan J."/>
            <person name="Lipzen A."/>
            <person name="Riley R."/>
            <person name="Grigoriev I.V."/>
            <person name="Spatafora J.W."/>
            <person name="Choi I.-G."/>
        </authorList>
    </citation>
    <scope>NUCLEOTIDE SEQUENCE [LARGE SCALE GENOMIC DNA]</scope>
    <source>
        <strain evidence="2 3">KUC8140</strain>
    </source>
</reference>